<comment type="caution">
    <text evidence="13">The sequence shown here is derived from an EMBL/GenBank/DDBJ whole genome shotgun (WGS) entry which is preliminary data.</text>
</comment>
<dbReference type="InterPro" id="IPR037523">
    <property type="entry name" value="VOC_core"/>
</dbReference>
<keyword evidence="14" id="KW-1185">Reference proteome</keyword>
<evidence type="ECO:0000259" key="12">
    <source>
        <dbReference type="PROSITE" id="PS51819"/>
    </source>
</evidence>
<organism evidence="13 14">
    <name type="scientific">Ceratocystis pirilliformis</name>
    <dbReference type="NCBI Taxonomy" id="259994"/>
    <lineage>
        <taxon>Eukaryota</taxon>
        <taxon>Fungi</taxon>
        <taxon>Dikarya</taxon>
        <taxon>Ascomycota</taxon>
        <taxon>Pezizomycotina</taxon>
        <taxon>Sordariomycetes</taxon>
        <taxon>Hypocreomycetidae</taxon>
        <taxon>Microascales</taxon>
        <taxon>Ceratocystidaceae</taxon>
        <taxon>Ceratocystis</taxon>
    </lineage>
</organism>
<feature type="domain" description="VOC" evidence="12">
    <location>
        <begin position="192"/>
        <end position="333"/>
    </location>
</feature>
<dbReference type="NCBIfam" id="TIGR00068">
    <property type="entry name" value="glyox_I"/>
    <property type="match status" value="2"/>
</dbReference>
<keyword evidence="5" id="KW-0479">Metal-binding</keyword>
<dbReference type="Gene3D" id="3.10.180.10">
    <property type="entry name" value="2,3-Dihydroxybiphenyl 1,2-Dioxygenase, domain 1"/>
    <property type="match status" value="2"/>
</dbReference>
<evidence type="ECO:0000313" key="13">
    <source>
        <dbReference type="EMBL" id="KAL1887085.1"/>
    </source>
</evidence>
<dbReference type="EC" id="4.4.1.5" evidence="4"/>
<name>A0ABR3YGJ1_9PEZI</name>
<dbReference type="InterPro" id="IPR018146">
    <property type="entry name" value="Glyoxalase_1_CS"/>
</dbReference>
<protein>
    <recommendedName>
        <fullName evidence="4">lactoylglutathione lyase</fullName>
        <ecNumber evidence="4">4.4.1.5</ecNumber>
    </recommendedName>
    <alternativeName>
        <fullName evidence="9">Aldoketomutase</fullName>
    </alternativeName>
    <alternativeName>
        <fullName evidence="8">Ketone-aldehyde mutase</fullName>
    </alternativeName>
    <alternativeName>
        <fullName evidence="10">Methylglyoxalase</fullName>
    </alternativeName>
    <alternativeName>
        <fullName evidence="11">S-D-lactoylglutathione methylglyoxal lyase</fullName>
    </alternativeName>
</protein>
<dbReference type="EMBL" id="JAWDJO010000356">
    <property type="protein sequence ID" value="KAL1887085.1"/>
    <property type="molecule type" value="Genomic_DNA"/>
</dbReference>
<dbReference type="InterPro" id="IPR004360">
    <property type="entry name" value="Glyas_Fos-R_dOase_dom"/>
</dbReference>
<dbReference type="InterPro" id="IPR029068">
    <property type="entry name" value="Glyas_Bleomycin-R_OHBP_Dase"/>
</dbReference>
<evidence type="ECO:0000313" key="14">
    <source>
        <dbReference type="Proteomes" id="UP001583280"/>
    </source>
</evidence>
<dbReference type="CDD" id="cd07233">
    <property type="entry name" value="GlxI_Zn"/>
    <property type="match status" value="2"/>
</dbReference>
<accession>A0ABR3YGJ1</accession>
<keyword evidence="7 13" id="KW-0456">Lyase</keyword>
<dbReference type="InterPro" id="IPR004361">
    <property type="entry name" value="Glyoxalase_1"/>
</dbReference>
<comment type="pathway">
    <text evidence="2">Secondary metabolite metabolism; methylglyoxal degradation; (R)-lactate from methylglyoxal: step 1/2.</text>
</comment>
<dbReference type="SUPFAM" id="SSF54593">
    <property type="entry name" value="Glyoxalase/Bleomycin resistance protein/Dihydroxybiphenyl dioxygenase"/>
    <property type="match status" value="2"/>
</dbReference>
<dbReference type="PROSITE" id="PS00935">
    <property type="entry name" value="GLYOXALASE_I_2"/>
    <property type="match status" value="2"/>
</dbReference>
<evidence type="ECO:0000256" key="9">
    <source>
        <dbReference type="ARBA" id="ARBA00030892"/>
    </source>
</evidence>
<evidence type="ECO:0000256" key="7">
    <source>
        <dbReference type="ARBA" id="ARBA00023239"/>
    </source>
</evidence>
<evidence type="ECO:0000256" key="4">
    <source>
        <dbReference type="ARBA" id="ARBA00012081"/>
    </source>
</evidence>
<evidence type="ECO:0000256" key="10">
    <source>
        <dbReference type="ARBA" id="ARBA00032460"/>
    </source>
</evidence>
<comment type="similarity">
    <text evidence="3">Belongs to the glyoxalase I family.</text>
</comment>
<evidence type="ECO:0000256" key="6">
    <source>
        <dbReference type="ARBA" id="ARBA00022833"/>
    </source>
</evidence>
<sequence>MNGSSGSHHRFERSLHWHSFATMAGTTDVKNYKLNHSMIRVKDPKKSLKFYEFLGMKVVKTLKFPDAKFDLYFLGYDNSGSLSYGNNTFDREGLIELTHNYGTENDAEYKLNNGNSEPHRGFGHICISVDNIQAACQRLEDAGYQFKKKLTDGTMKNIAFALDPDGYWVEVIGQKSLEESAALTSTDVNTYRMNHTMIRVKDAEKSLKWYQEILGMTLLRTHESPKSGFNLYFLGYTDTQPLATDGSTHGREGILELTWNYGTEKDDAFSYHNGNDQPQGFGHICITVDDIEAACERFESNNCKWKKRLTDGRMNNVAFLLDPDNYWVEVLQNERYSGKPNF</sequence>
<evidence type="ECO:0000256" key="5">
    <source>
        <dbReference type="ARBA" id="ARBA00022723"/>
    </source>
</evidence>
<dbReference type="GO" id="GO:0004462">
    <property type="term" value="F:lactoylglutathione lyase activity"/>
    <property type="evidence" value="ECO:0007669"/>
    <property type="project" value="UniProtKB-EC"/>
</dbReference>
<gene>
    <name evidence="13" type="primary">GLO1</name>
    <name evidence="13" type="ORF">Cpir12675_006705</name>
</gene>
<evidence type="ECO:0000256" key="1">
    <source>
        <dbReference type="ARBA" id="ARBA00001947"/>
    </source>
</evidence>
<dbReference type="PANTHER" id="PTHR10374">
    <property type="entry name" value="LACTOYLGLUTATHIONE LYASE GLYOXALASE I"/>
    <property type="match status" value="1"/>
</dbReference>
<evidence type="ECO:0000256" key="8">
    <source>
        <dbReference type="ARBA" id="ARBA00030291"/>
    </source>
</evidence>
<reference evidence="13 14" key="1">
    <citation type="journal article" date="2024" name="IMA Fungus">
        <title>IMA Genome - F19 : A genome assembly and annotation guide to empower mycologists, including annotated draft genome sequences of Ceratocystis pirilliformis, Diaporthe australafricana, Fusarium ophioides, Paecilomyces lecythidis, and Sporothrix stenoceras.</title>
        <authorList>
            <person name="Aylward J."/>
            <person name="Wilson A.M."/>
            <person name="Visagie C.M."/>
            <person name="Spraker J."/>
            <person name="Barnes I."/>
            <person name="Buitendag C."/>
            <person name="Ceriani C."/>
            <person name="Del Mar Angel L."/>
            <person name="du Plessis D."/>
            <person name="Fuchs T."/>
            <person name="Gasser K."/>
            <person name="Kramer D."/>
            <person name="Li W."/>
            <person name="Munsamy K."/>
            <person name="Piso A."/>
            <person name="Price J.L."/>
            <person name="Sonnekus B."/>
            <person name="Thomas C."/>
            <person name="van der Nest A."/>
            <person name="van Dijk A."/>
            <person name="van Heerden A."/>
            <person name="van Vuuren N."/>
            <person name="Yilmaz N."/>
            <person name="Duong T.A."/>
            <person name="van der Merwe N.A."/>
            <person name="Wingfield M.J."/>
            <person name="Wingfield B.D."/>
        </authorList>
    </citation>
    <scope>NUCLEOTIDE SEQUENCE [LARGE SCALE GENOMIC DNA]</scope>
    <source>
        <strain evidence="13 14">CMW 12675</strain>
    </source>
</reference>
<comment type="cofactor">
    <cofactor evidence="1">
        <name>Zn(2+)</name>
        <dbReference type="ChEBI" id="CHEBI:29105"/>
    </cofactor>
</comment>
<evidence type="ECO:0000256" key="11">
    <source>
        <dbReference type="ARBA" id="ARBA00033298"/>
    </source>
</evidence>
<dbReference type="PROSITE" id="PS51819">
    <property type="entry name" value="VOC"/>
    <property type="match status" value="2"/>
</dbReference>
<evidence type="ECO:0000256" key="3">
    <source>
        <dbReference type="ARBA" id="ARBA00010363"/>
    </source>
</evidence>
<dbReference type="PANTHER" id="PTHR10374:SF30">
    <property type="entry name" value="LACTOYLGLUTATHIONE LYASE"/>
    <property type="match status" value="1"/>
</dbReference>
<evidence type="ECO:0000256" key="2">
    <source>
        <dbReference type="ARBA" id="ARBA00005008"/>
    </source>
</evidence>
<proteinExistence type="inferred from homology"/>
<dbReference type="Proteomes" id="UP001583280">
    <property type="component" value="Unassembled WGS sequence"/>
</dbReference>
<feature type="domain" description="VOC" evidence="12">
    <location>
        <begin position="33"/>
        <end position="174"/>
    </location>
</feature>
<dbReference type="Pfam" id="PF00903">
    <property type="entry name" value="Glyoxalase"/>
    <property type="match status" value="2"/>
</dbReference>
<keyword evidence="6" id="KW-0862">Zinc</keyword>